<dbReference type="GO" id="GO:0004930">
    <property type="term" value="F:G protein-coupled receptor activity"/>
    <property type="evidence" value="ECO:0007669"/>
    <property type="project" value="TreeGrafter"/>
</dbReference>
<proteinExistence type="predicted"/>
<evidence type="ECO:0000313" key="9">
    <source>
        <dbReference type="Proteomes" id="UP000092730"/>
    </source>
</evidence>
<evidence type="ECO:0000313" key="8">
    <source>
        <dbReference type="EMBL" id="WVW86435.1"/>
    </source>
</evidence>
<feature type="transmembrane region" description="Helical" evidence="6">
    <location>
        <begin position="175"/>
        <end position="197"/>
    </location>
</feature>
<sequence>MVNTQYWNAIGSVAAGISMILSIFILGSSWWIYRHKSARRALDRISFRLLLWSMAWEVAYSVDYFIVCGNPSFVARYSHTKACIAGAYFQVGTLGVVNWMCTCIAVNLMITICFNRDPIGLGLEKWYILGSTVLGLGVPIVPAILGHFGHDPVFGTCYFTSNYENRVEYLLLDLYLWQILSSVIATVAVVATLTTLIRHGRKTTRLLMDGNSLNKAFHREIENGESPASSGATDSFFENSLPSCLKLNTPPEPKAQSQTQTNRLQDKLIKIALRISLYPISLIIVNGIMTIGDLFLTSSGGINSKGDFIVFLIYNFMYAGRGIVFACLGIFVDPCLARGYKAALKERNDSQRYGTDSELRVKTPSTAGRLGFERSLPMIEVSDILPYKGRLLESEDYPPQGQALKQSKSDDLVQSSISGILEGEVPDDNGGMTRSNDFLAVSYTYGDTDSRCFTRSEPDTKDRQTPEHQKDRNDGAETGNLRYVRSESALRSNGDMNDDGQYPGQKPHKTGLGRGSSGNSIFNNCNTNNDTLPPGSSSEEEEIERIFQEAQTRL</sequence>
<dbReference type="EMBL" id="KI894024">
    <property type="protein sequence ID" value="OCF22800.1"/>
    <property type="molecule type" value="Genomic_DNA"/>
</dbReference>
<dbReference type="KEGG" id="kbi:30211540"/>
<dbReference type="GeneID" id="30211540"/>
<dbReference type="EMBL" id="CP144547">
    <property type="protein sequence ID" value="WVW86435.1"/>
    <property type="molecule type" value="Genomic_DNA"/>
</dbReference>
<reference evidence="8" key="4">
    <citation type="submission" date="2024-02" db="EMBL/GenBank/DDBJ databases">
        <title>Comparative genomics of Cryptococcus and Kwoniella reveals pathogenesis evolution and contrasting modes of karyotype evolution via chromosome fusion or intercentromeric recombination.</title>
        <authorList>
            <person name="Coelho M.A."/>
            <person name="David-Palma M."/>
            <person name="Shea T."/>
            <person name="Bowers K."/>
            <person name="McGinley-Smith S."/>
            <person name="Mohammad A.W."/>
            <person name="Gnirke A."/>
            <person name="Yurkov A.M."/>
            <person name="Nowrousian M."/>
            <person name="Sun S."/>
            <person name="Cuomo C.A."/>
            <person name="Heitman J."/>
        </authorList>
    </citation>
    <scope>NUCLEOTIDE SEQUENCE</scope>
    <source>
        <strain evidence="8">CBS 10118</strain>
    </source>
</reference>
<evidence type="ECO:0000256" key="2">
    <source>
        <dbReference type="ARBA" id="ARBA00022692"/>
    </source>
</evidence>
<feature type="region of interest" description="Disordered" evidence="5">
    <location>
        <begin position="449"/>
        <end position="554"/>
    </location>
</feature>
<reference evidence="7" key="3">
    <citation type="submission" date="2014-01" db="EMBL/GenBank/DDBJ databases">
        <title>Evolution of pathogenesis and genome organization in the Tremellales.</title>
        <authorList>
            <person name="Cuomo C."/>
            <person name="Litvintseva A."/>
            <person name="Heitman J."/>
            <person name="Chen Y."/>
            <person name="Sun S."/>
            <person name="Springer D."/>
            <person name="Dromer F."/>
            <person name="Young S."/>
            <person name="Zeng Q."/>
            <person name="Chapman S."/>
            <person name="Gujja S."/>
            <person name="Saif S."/>
            <person name="Birren B."/>
        </authorList>
    </citation>
    <scope>NUCLEOTIDE SEQUENCE</scope>
    <source>
        <strain evidence="7">CBS 10118</strain>
    </source>
</reference>
<comment type="subcellular location">
    <subcellularLocation>
        <location evidence="1">Membrane</location>
        <topology evidence="1">Multi-pass membrane protein</topology>
    </subcellularLocation>
</comment>
<evidence type="ECO:0000313" key="7">
    <source>
        <dbReference type="EMBL" id="OCF22800.1"/>
    </source>
</evidence>
<accession>A0A1B9FVK8</accession>
<feature type="transmembrane region" description="Helical" evidence="6">
    <location>
        <begin position="45"/>
        <end position="67"/>
    </location>
</feature>
<feature type="transmembrane region" description="Helical" evidence="6">
    <location>
        <begin position="87"/>
        <end position="114"/>
    </location>
</feature>
<evidence type="ECO:0000256" key="1">
    <source>
        <dbReference type="ARBA" id="ARBA00004141"/>
    </source>
</evidence>
<feature type="transmembrane region" description="Helical" evidence="6">
    <location>
        <begin position="275"/>
        <end position="296"/>
    </location>
</feature>
<organism evidence="7">
    <name type="scientific">Kwoniella bestiolae CBS 10118</name>
    <dbReference type="NCBI Taxonomy" id="1296100"/>
    <lineage>
        <taxon>Eukaryota</taxon>
        <taxon>Fungi</taxon>
        <taxon>Dikarya</taxon>
        <taxon>Basidiomycota</taxon>
        <taxon>Agaricomycotina</taxon>
        <taxon>Tremellomycetes</taxon>
        <taxon>Tremellales</taxon>
        <taxon>Cryptococcaceae</taxon>
        <taxon>Kwoniella</taxon>
    </lineage>
</organism>
<evidence type="ECO:0000256" key="6">
    <source>
        <dbReference type="SAM" id="Phobius"/>
    </source>
</evidence>
<evidence type="ECO:0000256" key="4">
    <source>
        <dbReference type="ARBA" id="ARBA00023136"/>
    </source>
</evidence>
<dbReference type="GO" id="GO:0007189">
    <property type="term" value="P:adenylate cyclase-activating G protein-coupled receptor signaling pathway"/>
    <property type="evidence" value="ECO:0007669"/>
    <property type="project" value="TreeGrafter"/>
</dbReference>
<feature type="transmembrane region" description="Helical" evidence="6">
    <location>
        <begin position="6"/>
        <end position="33"/>
    </location>
</feature>
<dbReference type="GO" id="GO:0005886">
    <property type="term" value="C:plasma membrane"/>
    <property type="evidence" value="ECO:0007669"/>
    <property type="project" value="TreeGrafter"/>
</dbReference>
<dbReference type="Gene3D" id="1.20.1070.10">
    <property type="entry name" value="Rhodopsin 7-helix transmembrane proteins"/>
    <property type="match status" value="1"/>
</dbReference>
<keyword evidence="2 6" id="KW-0812">Transmembrane</keyword>
<dbReference type="Proteomes" id="UP000092730">
    <property type="component" value="Chromosome 7"/>
</dbReference>
<keyword evidence="3 6" id="KW-1133">Transmembrane helix</keyword>
<dbReference type="RefSeq" id="XP_019043870.1">
    <property type="nucleotide sequence ID" value="XM_019193747.1"/>
</dbReference>
<reference evidence="7" key="1">
    <citation type="submission" date="2013-07" db="EMBL/GenBank/DDBJ databases">
        <title>The Genome Sequence of Cryptococcus bestiolae CBS10118.</title>
        <authorList>
            <consortium name="The Broad Institute Genome Sequencing Platform"/>
            <person name="Cuomo C."/>
            <person name="Litvintseva A."/>
            <person name="Chen Y."/>
            <person name="Heitman J."/>
            <person name="Sun S."/>
            <person name="Springer D."/>
            <person name="Dromer F."/>
            <person name="Young S.K."/>
            <person name="Zeng Q."/>
            <person name="Gargeya S."/>
            <person name="Fitzgerald M."/>
            <person name="Abouelleil A."/>
            <person name="Alvarado L."/>
            <person name="Berlin A.M."/>
            <person name="Chapman S.B."/>
            <person name="Dewar J."/>
            <person name="Goldberg J."/>
            <person name="Griggs A."/>
            <person name="Gujja S."/>
            <person name="Hansen M."/>
            <person name="Howarth C."/>
            <person name="Imamovic A."/>
            <person name="Larimer J."/>
            <person name="McCowan C."/>
            <person name="Murphy C."/>
            <person name="Pearson M."/>
            <person name="Priest M."/>
            <person name="Roberts A."/>
            <person name="Saif S."/>
            <person name="Shea T."/>
            <person name="Sykes S."/>
            <person name="Wortman J."/>
            <person name="Nusbaum C."/>
            <person name="Birren B."/>
        </authorList>
    </citation>
    <scope>NUCLEOTIDE SEQUENCE [LARGE SCALE GENOMIC DNA]</scope>
    <source>
        <strain evidence="7">CBS 10118</strain>
    </source>
</reference>
<dbReference type="PANTHER" id="PTHR23112:SF0">
    <property type="entry name" value="TRANSMEMBRANE PROTEIN 116"/>
    <property type="match status" value="1"/>
</dbReference>
<keyword evidence="4 6" id="KW-0472">Membrane</keyword>
<protein>
    <recommendedName>
        <fullName evidence="10">G-protein coupled receptors family 2 profile 2 domain-containing protein</fullName>
    </recommendedName>
</protein>
<feature type="transmembrane region" description="Helical" evidence="6">
    <location>
        <begin position="126"/>
        <end position="145"/>
    </location>
</feature>
<feature type="transmembrane region" description="Helical" evidence="6">
    <location>
        <begin position="308"/>
        <end position="332"/>
    </location>
</feature>
<evidence type="ECO:0000256" key="5">
    <source>
        <dbReference type="SAM" id="MobiDB-lite"/>
    </source>
</evidence>
<dbReference type="SUPFAM" id="SSF81321">
    <property type="entry name" value="Family A G protein-coupled receptor-like"/>
    <property type="match status" value="1"/>
</dbReference>
<dbReference type="AlphaFoldDB" id="A0A1B9FVK8"/>
<dbReference type="PANTHER" id="PTHR23112">
    <property type="entry name" value="G PROTEIN-COUPLED RECEPTOR 157-RELATED"/>
    <property type="match status" value="1"/>
</dbReference>
<gene>
    <name evidence="7" type="ORF">I302_07141</name>
    <name evidence="8" type="ORF">I302_108483</name>
</gene>
<evidence type="ECO:0008006" key="10">
    <source>
        <dbReference type="Google" id="ProtNLM"/>
    </source>
</evidence>
<feature type="compositionally biased region" description="Basic and acidic residues" evidence="5">
    <location>
        <begin position="449"/>
        <end position="475"/>
    </location>
</feature>
<dbReference type="STRING" id="1296100.A0A1B9FVK8"/>
<dbReference type="VEuPathDB" id="FungiDB:I302_07141"/>
<dbReference type="OrthoDB" id="3251871at2759"/>
<feature type="compositionally biased region" description="Polar residues" evidence="5">
    <location>
        <begin position="517"/>
        <end position="535"/>
    </location>
</feature>
<keyword evidence="9" id="KW-1185">Reference proteome</keyword>
<name>A0A1B9FVK8_9TREE</name>
<reference evidence="8" key="2">
    <citation type="submission" date="2013-07" db="EMBL/GenBank/DDBJ databases">
        <authorList>
            <consortium name="The Broad Institute Genome Sequencing Platform"/>
            <person name="Cuomo C."/>
            <person name="Litvintseva A."/>
            <person name="Chen Y."/>
            <person name="Heitman J."/>
            <person name="Sun S."/>
            <person name="Springer D."/>
            <person name="Dromer F."/>
            <person name="Young S.K."/>
            <person name="Zeng Q."/>
            <person name="Gargeya S."/>
            <person name="Fitzgerald M."/>
            <person name="Abouelleil A."/>
            <person name="Alvarado L."/>
            <person name="Berlin A.M."/>
            <person name="Chapman S.B."/>
            <person name="Dewar J."/>
            <person name="Goldberg J."/>
            <person name="Griggs A."/>
            <person name="Gujja S."/>
            <person name="Hansen M."/>
            <person name="Howarth C."/>
            <person name="Imamovic A."/>
            <person name="Larimer J."/>
            <person name="McCowan C."/>
            <person name="Murphy C."/>
            <person name="Pearson M."/>
            <person name="Priest M."/>
            <person name="Roberts A."/>
            <person name="Saif S."/>
            <person name="Shea T."/>
            <person name="Sykes S."/>
            <person name="Wortman J."/>
            <person name="Nusbaum C."/>
            <person name="Birren B."/>
        </authorList>
    </citation>
    <scope>NUCLEOTIDE SEQUENCE</scope>
    <source>
        <strain evidence="8">CBS 10118</strain>
    </source>
</reference>
<evidence type="ECO:0000256" key="3">
    <source>
        <dbReference type="ARBA" id="ARBA00022989"/>
    </source>
</evidence>